<dbReference type="EMBL" id="BOPH01000089">
    <property type="protein sequence ID" value="GIJ71734.1"/>
    <property type="molecule type" value="Genomic_DNA"/>
</dbReference>
<name>A0A8J3ZWN3_9ACTN</name>
<dbReference type="InterPro" id="IPR038332">
    <property type="entry name" value="PPE_sf"/>
</dbReference>
<keyword evidence="3" id="KW-1185">Reference proteome</keyword>
<feature type="domain" description="DUF1023" evidence="1">
    <location>
        <begin position="314"/>
        <end position="486"/>
    </location>
</feature>
<dbReference type="SUPFAM" id="SSF53474">
    <property type="entry name" value="alpha/beta-Hydrolases"/>
    <property type="match status" value="1"/>
</dbReference>
<organism evidence="2 3">
    <name type="scientific">Virgisporangium ochraceum</name>
    <dbReference type="NCBI Taxonomy" id="65505"/>
    <lineage>
        <taxon>Bacteria</taxon>
        <taxon>Bacillati</taxon>
        <taxon>Actinomycetota</taxon>
        <taxon>Actinomycetes</taxon>
        <taxon>Micromonosporales</taxon>
        <taxon>Micromonosporaceae</taxon>
        <taxon>Virgisporangium</taxon>
    </lineage>
</organism>
<reference evidence="2" key="1">
    <citation type="submission" date="2021-01" db="EMBL/GenBank/DDBJ databases">
        <title>Whole genome shotgun sequence of Virgisporangium ochraceum NBRC 16418.</title>
        <authorList>
            <person name="Komaki H."/>
            <person name="Tamura T."/>
        </authorList>
    </citation>
    <scope>NUCLEOTIDE SEQUENCE</scope>
    <source>
        <strain evidence="2">NBRC 16418</strain>
    </source>
</reference>
<protein>
    <recommendedName>
        <fullName evidence="1">DUF1023 domain-containing protein</fullName>
    </recommendedName>
</protein>
<dbReference type="InterPro" id="IPR010427">
    <property type="entry name" value="DUF1023"/>
</dbReference>
<dbReference type="RefSeq" id="WP_203931607.1">
    <property type="nucleotide sequence ID" value="NZ_BOPH01000089.1"/>
</dbReference>
<comment type="caution">
    <text evidence="2">The sequence shown here is derived from an EMBL/GenBank/DDBJ whole genome shotgun (WGS) entry which is preliminary data.</text>
</comment>
<dbReference type="Proteomes" id="UP000635606">
    <property type="component" value="Unassembled WGS sequence"/>
</dbReference>
<dbReference type="AlphaFoldDB" id="A0A8J3ZWN3"/>
<dbReference type="Gene3D" id="1.20.1260.20">
    <property type="entry name" value="PPE superfamily"/>
    <property type="match status" value="1"/>
</dbReference>
<evidence type="ECO:0000259" key="1">
    <source>
        <dbReference type="Pfam" id="PF06259"/>
    </source>
</evidence>
<accession>A0A8J3ZWN3</accession>
<dbReference type="InterPro" id="IPR029058">
    <property type="entry name" value="AB_hydrolase_fold"/>
</dbReference>
<evidence type="ECO:0000313" key="3">
    <source>
        <dbReference type="Proteomes" id="UP000635606"/>
    </source>
</evidence>
<gene>
    <name evidence="2" type="ORF">Voc01_066510</name>
</gene>
<proteinExistence type="predicted"/>
<sequence>MVTLQQVLDAEPDRYLRASVAWNELADGLDAGADAMMPKLARLTEAWEEGPASAAGLTRYDNLRKELAGHYPALVGMSQQLSRFGEALRRLRNQTLDLVDRGRAVGITRDSAGAWVVTKDPQSPVQVENLRKIRAEEDDIVRAAQDLDGDVARRIATLGPPPPGTTAFVPKDSIPAKGTDPKLVAAWWNGLTPLEQQYVQTEYPELIGALDGVPSAARDIANRIVLDNELDRYNARRQEIADRLSYLEAMHKQGRLGEVYPNAGNPLGAYMMELRVLTGQKADVDGKLKGLNGINNRLDSSDTTLPRGYLLGLDTSGDGKAIVAMGDPDGADNVFTYIPGTQTELSWAPGEIRRTDVMVRDANVTDRTHQTVGIWWLGYDAPDQVVPNAISDSYAEAGAPDLRRFQDGLRVTHDTGSPSHNTVVGHSYGSTVAGQAASESAGLDADELILVGSPGVEVDQASDLNINGNPADHVWATTARNDPIQHAGWDDNLVHGENPAGKGFGGRVFTSDPGTPQFTWEDGFNFVDAHLDYWEDGNPARTNMANIITGRPEQVS</sequence>
<evidence type="ECO:0000313" key="2">
    <source>
        <dbReference type="EMBL" id="GIJ71734.1"/>
    </source>
</evidence>
<dbReference type="Pfam" id="PF06259">
    <property type="entry name" value="Abhydrolase_8"/>
    <property type="match status" value="1"/>
</dbReference>